<dbReference type="Pfam" id="PF07690">
    <property type="entry name" value="MFS_1"/>
    <property type="match status" value="2"/>
</dbReference>
<feature type="transmembrane region" description="Helical" evidence="5">
    <location>
        <begin position="96"/>
        <end position="113"/>
    </location>
</feature>
<sequence>MEYKTSKIGLSALALGHLTVDMQTSSLAVMIPFLYATFKLDYGAAALIITLNSLTSSFIQPLFGILSDKKPLAWLLPLGCVMAAVGMVLVLFMPDYWLVLLAVIFSGLGSAAYHPEGSRNANYVSGPNKATGVSFFFVGGNLGFTLGPIYLTFMVAIFGTPGALALLIPGAIGFLALLRLQPLLSRYRAAAVARQIGKKKTRVIVSNGQSVRVTMAILMGVISLRSVIQTGMVAFIPLYFVTQAGGKEYGAFLLSAFLFAGAAGTLLGGRLADTLGTRTIMIGSMLITFATLLVFLNSSGFIQVISLAIAGAALISASSLTVVMAQATMPDNIGLASGLTLGLGFGAGGLGAAALGKYADFAGLGQTLFVIALLPLGVMFLSWLLHPEEKEPQVVTPDQVSASVRG</sequence>
<feature type="transmembrane region" description="Helical" evidence="5">
    <location>
        <begin position="216"/>
        <end position="240"/>
    </location>
</feature>
<name>A0A8T7M6N0_9CHLR</name>
<dbReference type="EMBL" id="JACATZ010000003">
    <property type="protein sequence ID" value="NWJ47787.1"/>
    <property type="molecule type" value="Genomic_DNA"/>
</dbReference>
<feature type="transmembrane region" description="Helical" evidence="5">
    <location>
        <begin position="44"/>
        <end position="65"/>
    </location>
</feature>
<evidence type="ECO:0000313" key="9">
    <source>
        <dbReference type="Proteomes" id="UP000521676"/>
    </source>
</evidence>
<feature type="transmembrane region" description="Helical" evidence="5">
    <location>
        <begin position="335"/>
        <end position="355"/>
    </location>
</feature>
<dbReference type="InterPro" id="IPR020846">
    <property type="entry name" value="MFS_dom"/>
</dbReference>
<evidence type="ECO:0000256" key="1">
    <source>
        <dbReference type="ARBA" id="ARBA00004651"/>
    </source>
</evidence>
<gene>
    <name evidence="7" type="ORF">HXX08_18190</name>
    <name evidence="8" type="ORF">OZ401_003320</name>
</gene>
<keyword evidence="10" id="KW-1185">Reference proteome</keyword>
<feature type="transmembrane region" description="Helical" evidence="5">
    <location>
        <begin position="72"/>
        <end position="90"/>
    </location>
</feature>
<dbReference type="GO" id="GO:0022857">
    <property type="term" value="F:transmembrane transporter activity"/>
    <property type="evidence" value="ECO:0007669"/>
    <property type="project" value="InterPro"/>
</dbReference>
<evidence type="ECO:0000313" key="10">
    <source>
        <dbReference type="Proteomes" id="UP001431572"/>
    </source>
</evidence>
<protein>
    <submittedName>
        <fullName evidence="7">MFS transporter</fullName>
    </submittedName>
</protein>
<feature type="domain" description="Major facilitator superfamily (MFS) profile" evidence="6">
    <location>
        <begin position="9"/>
        <end position="390"/>
    </location>
</feature>
<feature type="transmembrane region" description="Helical" evidence="5">
    <location>
        <begin position="252"/>
        <end position="272"/>
    </location>
</feature>
<evidence type="ECO:0000256" key="3">
    <source>
        <dbReference type="ARBA" id="ARBA00022989"/>
    </source>
</evidence>
<evidence type="ECO:0000256" key="4">
    <source>
        <dbReference type="ARBA" id="ARBA00023136"/>
    </source>
</evidence>
<reference evidence="7 9" key="1">
    <citation type="submission" date="2020-06" db="EMBL/GenBank/DDBJ databases">
        <title>Anoxygenic phototrophic Chloroflexota member uses a Type I reaction center.</title>
        <authorList>
            <person name="Tsuji J.M."/>
            <person name="Shaw N.A."/>
            <person name="Nagashima S."/>
            <person name="Venkiteswaran J."/>
            <person name="Schiff S.L."/>
            <person name="Hanada S."/>
            <person name="Tank M."/>
            <person name="Neufeld J.D."/>
        </authorList>
    </citation>
    <scope>NUCLEOTIDE SEQUENCE [LARGE SCALE GENOMIC DNA]</scope>
    <source>
        <strain evidence="7">L227-S17</strain>
    </source>
</reference>
<dbReference type="AlphaFoldDB" id="A0A8T7M6N0"/>
<dbReference type="PROSITE" id="PS50850">
    <property type="entry name" value="MFS"/>
    <property type="match status" value="1"/>
</dbReference>
<keyword evidence="3 5" id="KW-1133">Transmembrane helix</keyword>
<dbReference type="RefSeq" id="WP_341471565.1">
    <property type="nucleotide sequence ID" value="NZ_CP128400.1"/>
</dbReference>
<evidence type="ECO:0000259" key="6">
    <source>
        <dbReference type="PROSITE" id="PS50850"/>
    </source>
</evidence>
<feature type="transmembrane region" description="Helical" evidence="5">
    <location>
        <begin position="157"/>
        <end position="178"/>
    </location>
</feature>
<organism evidence="7 9">
    <name type="scientific">Candidatus Chlorohelix allophototropha</name>
    <dbReference type="NCBI Taxonomy" id="3003348"/>
    <lineage>
        <taxon>Bacteria</taxon>
        <taxon>Bacillati</taxon>
        <taxon>Chloroflexota</taxon>
        <taxon>Chloroflexia</taxon>
        <taxon>Candidatus Chloroheliales</taxon>
        <taxon>Candidatus Chloroheliaceae</taxon>
        <taxon>Candidatus Chlorohelix</taxon>
    </lineage>
</organism>
<comment type="subcellular location">
    <subcellularLocation>
        <location evidence="1">Cell membrane</location>
        <topology evidence="1">Multi-pass membrane protein</topology>
    </subcellularLocation>
</comment>
<dbReference type="InterPro" id="IPR011701">
    <property type="entry name" value="MFS"/>
</dbReference>
<keyword evidence="2 5" id="KW-0812">Transmembrane</keyword>
<dbReference type="EMBL" id="CP128400">
    <property type="protein sequence ID" value="WJW69692.1"/>
    <property type="molecule type" value="Genomic_DNA"/>
</dbReference>
<dbReference type="GO" id="GO:0005886">
    <property type="term" value="C:plasma membrane"/>
    <property type="evidence" value="ECO:0007669"/>
    <property type="project" value="UniProtKB-SubCell"/>
</dbReference>
<accession>A0A8T7M6N0</accession>
<feature type="transmembrane region" description="Helical" evidence="5">
    <location>
        <begin position="361"/>
        <end position="385"/>
    </location>
</feature>
<feature type="transmembrane region" description="Helical" evidence="5">
    <location>
        <begin position="302"/>
        <end position="323"/>
    </location>
</feature>
<feature type="transmembrane region" description="Helical" evidence="5">
    <location>
        <begin position="279"/>
        <end position="296"/>
    </location>
</feature>
<keyword evidence="4 5" id="KW-0472">Membrane</keyword>
<dbReference type="Proteomes" id="UP001431572">
    <property type="component" value="Chromosome 2"/>
</dbReference>
<proteinExistence type="predicted"/>
<feature type="transmembrane region" description="Helical" evidence="5">
    <location>
        <begin position="133"/>
        <end position="151"/>
    </location>
</feature>
<dbReference type="InterPro" id="IPR036259">
    <property type="entry name" value="MFS_trans_sf"/>
</dbReference>
<evidence type="ECO:0000313" key="7">
    <source>
        <dbReference type="EMBL" id="NWJ47787.1"/>
    </source>
</evidence>
<dbReference type="PANTHER" id="PTHR43129:SF1">
    <property type="entry name" value="FOSMIDOMYCIN RESISTANCE PROTEIN"/>
    <property type="match status" value="1"/>
</dbReference>
<evidence type="ECO:0000256" key="5">
    <source>
        <dbReference type="SAM" id="Phobius"/>
    </source>
</evidence>
<dbReference type="Gene3D" id="1.20.1250.20">
    <property type="entry name" value="MFS general substrate transporter like domains"/>
    <property type="match status" value="2"/>
</dbReference>
<dbReference type="CDD" id="cd17478">
    <property type="entry name" value="MFS_FsR"/>
    <property type="match status" value="1"/>
</dbReference>
<evidence type="ECO:0000256" key="2">
    <source>
        <dbReference type="ARBA" id="ARBA00022692"/>
    </source>
</evidence>
<evidence type="ECO:0000313" key="8">
    <source>
        <dbReference type="EMBL" id="WJW69692.1"/>
    </source>
</evidence>
<dbReference type="PANTHER" id="PTHR43129">
    <property type="entry name" value="FOSMIDOMYCIN RESISTANCE PROTEIN"/>
    <property type="match status" value="1"/>
</dbReference>
<dbReference type="Proteomes" id="UP000521676">
    <property type="component" value="Unassembled WGS sequence"/>
</dbReference>
<dbReference type="SUPFAM" id="SSF103473">
    <property type="entry name" value="MFS general substrate transporter"/>
    <property type="match status" value="1"/>
</dbReference>
<reference evidence="8" key="2">
    <citation type="journal article" date="2024" name="Nature">
        <title>Anoxygenic phototroph of the Chloroflexota uses a type I reaction centre.</title>
        <authorList>
            <person name="Tsuji J.M."/>
            <person name="Shaw N.A."/>
            <person name="Nagashima S."/>
            <person name="Venkiteswaran J.J."/>
            <person name="Schiff S.L."/>
            <person name="Watanabe T."/>
            <person name="Fukui M."/>
            <person name="Hanada S."/>
            <person name="Tank M."/>
            <person name="Neufeld J.D."/>
        </authorList>
    </citation>
    <scope>NUCLEOTIDE SEQUENCE</scope>
    <source>
        <strain evidence="8">L227-S17</strain>
    </source>
</reference>